<evidence type="ECO:0000313" key="9">
    <source>
        <dbReference type="EMBL" id="RXJ64790.1"/>
    </source>
</evidence>
<evidence type="ECO:0000256" key="2">
    <source>
        <dbReference type="ARBA" id="ARBA00022475"/>
    </source>
</evidence>
<comment type="subcellular location">
    <subcellularLocation>
        <location evidence="8">Cell membrane</location>
        <topology evidence="8">Multi-pass membrane protein</topology>
    </subcellularLocation>
</comment>
<reference evidence="9 10" key="1">
    <citation type="submission" date="2017-10" db="EMBL/GenBank/DDBJ databases">
        <title>Genomics of the genus Arcobacter.</title>
        <authorList>
            <person name="Perez-Cataluna A."/>
            <person name="Figueras M.J."/>
        </authorList>
    </citation>
    <scope>NUCLEOTIDE SEQUENCE [LARGE SCALE GENOMIC DNA]</scope>
    <source>
        <strain evidence="9 10">DSM 24636</strain>
    </source>
</reference>
<feature type="transmembrane region" description="Helical" evidence="8">
    <location>
        <begin position="66"/>
        <end position="84"/>
    </location>
</feature>
<dbReference type="RefSeq" id="WP_044417994.1">
    <property type="nucleotide sequence ID" value="NZ_CP041070.1"/>
</dbReference>
<accession>A0A4Q0Y3P9</accession>
<dbReference type="InterPro" id="IPR022929">
    <property type="entry name" value="Put_MntP"/>
</dbReference>
<dbReference type="GO" id="GO:0005886">
    <property type="term" value="C:plasma membrane"/>
    <property type="evidence" value="ECO:0007669"/>
    <property type="project" value="UniProtKB-SubCell"/>
</dbReference>
<feature type="transmembrane region" description="Helical" evidence="8">
    <location>
        <begin position="129"/>
        <end position="149"/>
    </location>
</feature>
<keyword evidence="2 8" id="KW-1003">Cell membrane</keyword>
<feature type="transmembrane region" description="Helical" evidence="8">
    <location>
        <begin position="161"/>
        <end position="178"/>
    </location>
</feature>
<keyword evidence="6 8" id="KW-0472">Membrane</keyword>
<feature type="transmembrane region" description="Helical" evidence="8">
    <location>
        <begin position="33"/>
        <end position="54"/>
    </location>
</feature>
<sequence length="183" mass="19932">MIEVFLLAFALSMDAFAVSIGLGVKTKKFDKFLALKIGLFFGFFQGFMPLIGYLASVGVGSFIETIDHWIAFFLLTLIGGKMLYESFEESTEEEIKIVTNKVLLILAIATSIDAMAAGFTLSLLKLNPYLSMIIIALVTFVFSIVGNYIGIKGGGFLEDKAEKIGGVVLILIGLKILIEQTLL</sequence>
<dbReference type="PANTHER" id="PTHR35529">
    <property type="entry name" value="MANGANESE EFFLUX PUMP MNTP-RELATED"/>
    <property type="match status" value="1"/>
</dbReference>
<proteinExistence type="inferred from homology"/>
<dbReference type="GO" id="GO:0005384">
    <property type="term" value="F:manganese ion transmembrane transporter activity"/>
    <property type="evidence" value="ECO:0007669"/>
    <property type="project" value="UniProtKB-UniRule"/>
</dbReference>
<name>A0A4Q0Y3P9_9BACT</name>
<comment type="function">
    <text evidence="8">Probably functions as a manganese efflux pump.</text>
</comment>
<evidence type="ECO:0000256" key="8">
    <source>
        <dbReference type="HAMAP-Rule" id="MF_01521"/>
    </source>
</evidence>
<dbReference type="EMBL" id="PDKO01000001">
    <property type="protein sequence ID" value="RXJ64790.1"/>
    <property type="molecule type" value="Genomic_DNA"/>
</dbReference>
<comment type="similarity">
    <text evidence="8">Belongs to the MntP (TC 9.B.29) family.</text>
</comment>
<evidence type="ECO:0000256" key="5">
    <source>
        <dbReference type="ARBA" id="ARBA00023065"/>
    </source>
</evidence>
<keyword evidence="1 8" id="KW-0813">Transport</keyword>
<keyword evidence="10" id="KW-1185">Reference proteome</keyword>
<evidence type="ECO:0000256" key="3">
    <source>
        <dbReference type="ARBA" id="ARBA00022692"/>
    </source>
</evidence>
<comment type="caution">
    <text evidence="9">The sequence shown here is derived from an EMBL/GenBank/DDBJ whole genome shotgun (WGS) entry which is preliminary data.</text>
</comment>
<dbReference type="STRING" id="877500.GCA_000935065_02259"/>
<dbReference type="AlphaFoldDB" id="A0A4Q0Y3P9"/>
<dbReference type="PANTHER" id="PTHR35529:SF1">
    <property type="entry name" value="MANGANESE EFFLUX PUMP MNTP-RELATED"/>
    <property type="match status" value="1"/>
</dbReference>
<organism evidence="9 10">
    <name type="scientific">Halarcobacter anaerophilus</name>
    <dbReference type="NCBI Taxonomy" id="877500"/>
    <lineage>
        <taxon>Bacteria</taxon>
        <taxon>Pseudomonadati</taxon>
        <taxon>Campylobacterota</taxon>
        <taxon>Epsilonproteobacteria</taxon>
        <taxon>Campylobacterales</taxon>
        <taxon>Arcobacteraceae</taxon>
        <taxon>Halarcobacter</taxon>
    </lineage>
</organism>
<keyword evidence="5 8" id="KW-0406">Ion transport</keyword>
<gene>
    <name evidence="8" type="primary">mntP</name>
    <name evidence="9" type="ORF">CRV06_02220</name>
</gene>
<protein>
    <recommendedName>
        <fullName evidence="8">Putative manganese efflux pump MntP</fullName>
    </recommendedName>
</protein>
<keyword evidence="7 8" id="KW-0464">Manganese</keyword>
<feature type="transmembrane region" description="Helical" evidence="8">
    <location>
        <begin position="104"/>
        <end position="123"/>
    </location>
</feature>
<keyword evidence="4 8" id="KW-1133">Transmembrane helix</keyword>
<keyword evidence="3 8" id="KW-0812">Transmembrane</keyword>
<evidence type="ECO:0000313" key="10">
    <source>
        <dbReference type="Proteomes" id="UP000290191"/>
    </source>
</evidence>
<evidence type="ECO:0000256" key="4">
    <source>
        <dbReference type="ARBA" id="ARBA00022989"/>
    </source>
</evidence>
<dbReference type="HAMAP" id="MF_01521">
    <property type="entry name" value="MntP_pump"/>
    <property type="match status" value="1"/>
</dbReference>
<evidence type="ECO:0000256" key="1">
    <source>
        <dbReference type="ARBA" id="ARBA00022448"/>
    </source>
</evidence>
<dbReference type="OrthoDB" id="9811590at2"/>
<feature type="transmembrane region" description="Helical" evidence="8">
    <location>
        <begin position="6"/>
        <end position="24"/>
    </location>
</feature>
<evidence type="ECO:0000256" key="7">
    <source>
        <dbReference type="ARBA" id="ARBA00023211"/>
    </source>
</evidence>
<evidence type="ECO:0000256" key="6">
    <source>
        <dbReference type="ARBA" id="ARBA00023136"/>
    </source>
</evidence>
<dbReference type="InterPro" id="IPR003810">
    <property type="entry name" value="Mntp/YtaF"/>
</dbReference>
<dbReference type="Proteomes" id="UP000290191">
    <property type="component" value="Unassembled WGS sequence"/>
</dbReference>
<dbReference type="Pfam" id="PF02659">
    <property type="entry name" value="Mntp"/>
    <property type="match status" value="1"/>
</dbReference>